<feature type="transmembrane region" description="Helical" evidence="6">
    <location>
        <begin position="43"/>
        <end position="62"/>
    </location>
</feature>
<dbReference type="PANTHER" id="PTHR30250">
    <property type="entry name" value="PST FAMILY PREDICTED COLANIC ACID TRANSPORTER"/>
    <property type="match status" value="1"/>
</dbReference>
<proteinExistence type="predicted"/>
<dbReference type="EMBL" id="CP009520">
    <property type="protein sequence ID" value="AKB43000.1"/>
    <property type="molecule type" value="Genomic_DNA"/>
</dbReference>
<dbReference type="KEGG" id="mvc:MSVAZ_0731"/>
<feature type="transmembrane region" description="Helical" evidence="6">
    <location>
        <begin position="446"/>
        <end position="464"/>
    </location>
</feature>
<feature type="transmembrane region" description="Helical" evidence="6">
    <location>
        <begin position="420"/>
        <end position="440"/>
    </location>
</feature>
<keyword evidence="2" id="KW-1003">Cell membrane</keyword>
<dbReference type="AlphaFoldDB" id="A0A0E3Q346"/>
<evidence type="ECO:0000256" key="4">
    <source>
        <dbReference type="ARBA" id="ARBA00022989"/>
    </source>
</evidence>
<evidence type="ECO:0000313" key="7">
    <source>
        <dbReference type="EMBL" id="AKB43000.1"/>
    </source>
</evidence>
<keyword evidence="8" id="KW-1185">Reference proteome</keyword>
<dbReference type="HOGENOM" id="CLU_022017_7_3_2"/>
<comment type="subcellular location">
    <subcellularLocation>
        <location evidence="1">Cell membrane</location>
        <topology evidence="1">Multi-pass membrane protein</topology>
    </subcellularLocation>
</comment>
<feature type="transmembrane region" description="Helical" evidence="6">
    <location>
        <begin position="386"/>
        <end position="408"/>
    </location>
</feature>
<evidence type="ECO:0000256" key="5">
    <source>
        <dbReference type="ARBA" id="ARBA00023136"/>
    </source>
</evidence>
<name>A0A0E3Q346_9EURY</name>
<dbReference type="STRING" id="1434123.MSVAZ_0731"/>
<dbReference type="PATRIC" id="fig|1434123.4.peg.846"/>
<dbReference type="CDD" id="cd13128">
    <property type="entry name" value="MATE_Wzx_like"/>
    <property type="match status" value="1"/>
</dbReference>
<evidence type="ECO:0000256" key="3">
    <source>
        <dbReference type="ARBA" id="ARBA00022692"/>
    </source>
</evidence>
<feature type="transmembrane region" description="Helical" evidence="6">
    <location>
        <begin position="123"/>
        <end position="142"/>
    </location>
</feature>
<gene>
    <name evidence="7" type="ORF">MSVAZ_0731</name>
</gene>
<keyword evidence="5 6" id="KW-0472">Membrane</keyword>
<feature type="transmembrane region" description="Helical" evidence="6">
    <location>
        <begin position="174"/>
        <end position="198"/>
    </location>
</feature>
<evidence type="ECO:0000313" key="8">
    <source>
        <dbReference type="Proteomes" id="UP000033096"/>
    </source>
</evidence>
<evidence type="ECO:0000256" key="1">
    <source>
        <dbReference type="ARBA" id="ARBA00004651"/>
    </source>
</evidence>
<sequence>MAEYKLFLQRIGLIGITQLLTSFSGVILLPILTKNLPIEEYGIWAQMLVTIGIFPGIVMLGLPYTMVRFLAALNKKEEIQEIFYSIFVLVLLTSGIASLFLYISSGVVAPKLFDDNIRVVKLLSIIVFFECLINLFVSYLRARQQIKKYSFIVFFNAAAQILTVSTLVLLGKGIIGASIGLLITDLLTFVILAFIIILDVGIKIPKFKNIKEYLNFGIPTVLGNFSNWIVNASDRYVIGLLIGTAYVGYYSPGYSLGNLINIFIGPLVFLLPSVLSKYYDENNVYEVQTVLSYSLRYLMAISIPAAFGLSFLSKPILTILSTPEIAAQGYLITPFVALSTLLYGVYVIVAQAIALKKKTVISGRIWVIAATLNLVLNFLIIPYLGIIGAAITTLFAFLVSLGLTIHYSSKFLKFDTNLTFMLKSILASILMSLIIVLYTPESLFEIMLTICVCVPVYFIALFLLKGFGKQEFKLLYDIIKTDT</sequence>
<keyword evidence="3 6" id="KW-0812">Transmembrane</keyword>
<accession>A0A0E3Q346</accession>
<evidence type="ECO:0000256" key="6">
    <source>
        <dbReference type="SAM" id="Phobius"/>
    </source>
</evidence>
<dbReference type="PANTHER" id="PTHR30250:SF11">
    <property type="entry name" value="O-ANTIGEN TRANSPORTER-RELATED"/>
    <property type="match status" value="1"/>
</dbReference>
<feature type="transmembrane region" description="Helical" evidence="6">
    <location>
        <begin position="258"/>
        <end position="276"/>
    </location>
</feature>
<dbReference type="Pfam" id="PF13440">
    <property type="entry name" value="Polysacc_synt_3"/>
    <property type="match status" value="1"/>
</dbReference>
<keyword evidence="4 6" id="KW-1133">Transmembrane helix</keyword>
<dbReference type="Proteomes" id="UP000033096">
    <property type="component" value="Chromosome"/>
</dbReference>
<feature type="transmembrane region" description="Helical" evidence="6">
    <location>
        <begin position="297"/>
        <end position="317"/>
    </location>
</feature>
<dbReference type="InterPro" id="IPR050833">
    <property type="entry name" value="Poly_Biosynth_Transport"/>
</dbReference>
<feature type="transmembrane region" description="Helical" evidence="6">
    <location>
        <begin position="149"/>
        <end position="168"/>
    </location>
</feature>
<organism evidence="7 8">
    <name type="scientific">Methanosarcina vacuolata Z-761</name>
    <dbReference type="NCBI Taxonomy" id="1434123"/>
    <lineage>
        <taxon>Archaea</taxon>
        <taxon>Methanobacteriati</taxon>
        <taxon>Methanobacteriota</taxon>
        <taxon>Stenosarchaea group</taxon>
        <taxon>Methanomicrobia</taxon>
        <taxon>Methanosarcinales</taxon>
        <taxon>Methanosarcinaceae</taxon>
        <taxon>Methanosarcina</taxon>
    </lineage>
</organism>
<reference evidence="7 8" key="1">
    <citation type="submission" date="2014-07" db="EMBL/GenBank/DDBJ databases">
        <title>Methanogenic archaea and the global carbon cycle.</title>
        <authorList>
            <person name="Henriksen J.R."/>
            <person name="Luke J."/>
            <person name="Reinhart S."/>
            <person name="Benedict M.N."/>
            <person name="Youngblut N.D."/>
            <person name="Metcalf M.E."/>
            <person name="Whitaker R.J."/>
            <person name="Metcalf W.W."/>
        </authorList>
    </citation>
    <scope>NUCLEOTIDE SEQUENCE [LARGE SCALE GENOMIC DNA]</scope>
    <source>
        <strain evidence="7 8">Z-761</strain>
    </source>
</reference>
<feature type="transmembrane region" description="Helical" evidence="6">
    <location>
        <begin position="361"/>
        <end position="380"/>
    </location>
</feature>
<dbReference type="GO" id="GO:0005886">
    <property type="term" value="C:plasma membrane"/>
    <property type="evidence" value="ECO:0007669"/>
    <property type="project" value="UniProtKB-SubCell"/>
</dbReference>
<evidence type="ECO:0000256" key="2">
    <source>
        <dbReference type="ARBA" id="ARBA00022475"/>
    </source>
</evidence>
<feature type="transmembrane region" description="Helical" evidence="6">
    <location>
        <begin position="82"/>
        <end position="103"/>
    </location>
</feature>
<feature type="transmembrane region" description="Helical" evidence="6">
    <location>
        <begin position="12"/>
        <end position="31"/>
    </location>
</feature>
<protein>
    <submittedName>
        <fullName evidence="7">Uncharacterized protein</fullName>
    </submittedName>
</protein>
<feature type="transmembrane region" description="Helical" evidence="6">
    <location>
        <begin position="329"/>
        <end position="349"/>
    </location>
</feature>